<proteinExistence type="inferred from homology"/>
<evidence type="ECO:0000256" key="4">
    <source>
        <dbReference type="ARBA" id="ARBA00022692"/>
    </source>
</evidence>
<comment type="similarity">
    <text evidence="2">Belongs to the EamA transporter family.</text>
</comment>
<gene>
    <name evidence="9" type="ORF">HUR95_06130</name>
</gene>
<dbReference type="Proteomes" id="UP000825179">
    <property type="component" value="Chromosome"/>
</dbReference>
<evidence type="ECO:0000256" key="1">
    <source>
        <dbReference type="ARBA" id="ARBA00004651"/>
    </source>
</evidence>
<feature type="transmembrane region" description="Helical" evidence="7">
    <location>
        <begin position="47"/>
        <end position="66"/>
    </location>
</feature>
<evidence type="ECO:0000256" key="5">
    <source>
        <dbReference type="ARBA" id="ARBA00022989"/>
    </source>
</evidence>
<evidence type="ECO:0000259" key="8">
    <source>
        <dbReference type="Pfam" id="PF00892"/>
    </source>
</evidence>
<comment type="subcellular location">
    <subcellularLocation>
        <location evidence="1">Cell membrane</location>
        <topology evidence="1">Multi-pass membrane protein</topology>
    </subcellularLocation>
</comment>
<evidence type="ECO:0000313" key="10">
    <source>
        <dbReference type="Proteomes" id="UP000825179"/>
    </source>
</evidence>
<dbReference type="InterPro" id="IPR037185">
    <property type="entry name" value="EmrE-like"/>
</dbReference>
<dbReference type="GO" id="GO:0005886">
    <property type="term" value="C:plasma membrane"/>
    <property type="evidence" value="ECO:0007669"/>
    <property type="project" value="UniProtKB-SubCell"/>
</dbReference>
<feature type="transmembrane region" description="Helical" evidence="7">
    <location>
        <begin position="17"/>
        <end position="35"/>
    </location>
</feature>
<feature type="domain" description="EamA" evidence="8">
    <location>
        <begin position="22"/>
        <end position="154"/>
    </location>
</feature>
<dbReference type="InterPro" id="IPR050638">
    <property type="entry name" value="AA-Vitamin_Transporters"/>
</dbReference>
<evidence type="ECO:0000256" key="2">
    <source>
        <dbReference type="ARBA" id="ARBA00007362"/>
    </source>
</evidence>
<dbReference type="InterPro" id="IPR000620">
    <property type="entry name" value="EamA_dom"/>
</dbReference>
<reference evidence="9 10" key="1">
    <citation type="journal article" date="2020" name="Extremophiles">
        <title>Genomic analysis of Caldalkalibacillus thermarum TA2.A1 reveals aerobic alkaliphilic metabolism and evolutionary hallmarks linking alkaliphilic bacteria and plant life.</title>
        <authorList>
            <person name="de Jong S.I."/>
            <person name="van den Broek M.A."/>
            <person name="Merkel A.Y."/>
            <person name="de la Torre Cortes P."/>
            <person name="Kalamorz F."/>
            <person name="Cook G.M."/>
            <person name="van Loosdrecht M.C.M."/>
            <person name="McMillan D.G.G."/>
        </authorList>
    </citation>
    <scope>NUCLEOTIDE SEQUENCE [LARGE SCALE GENOMIC DNA]</scope>
    <source>
        <strain evidence="9 10">TA2.A1</strain>
    </source>
</reference>
<accession>A0A8X8IAJ2</accession>
<evidence type="ECO:0000256" key="7">
    <source>
        <dbReference type="SAM" id="Phobius"/>
    </source>
</evidence>
<name>A0A8X8IAJ2_CALTT</name>
<dbReference type="AlphaFoldDB" id="A0A8X8IAJ2"/>
<dbReference type="PANTHER" id="PTHR32322:SF18">
    <property type="entry name" value="S-ADENOSYLMETHIONINE_S-ADENOSYLHOMOCYSTEINE TRANSPORTER"/>
    <property type="match status" value="1"/>
</dbReference>
<evidence type="ECO:0000256" key="3">
    <source>
        <dbReference type="ARBA" id="ARBA00022475"/>
    </source>
</evidence>
<feature type="transmembrane region" description="Helical" evidence="7">
    <location>
        <begin position="82"/>
        <end position="101"/>
    </location>
</feature>
<evidence type="ECO:0000256" key="6">
    <source>
        <dbReference type="ARBA" id="ARBA00023136"/>
    </source>
</evidence>
<keyword evidence="6 7" id="KW-0472">Membrane</keyword>
<feature type="transmembrane region" description="Helical" evidence="7">
    <location>
        <begin position="137"/>
        <end position="154"/>
    </location>
</feature>
<keyword evidence="5 7" id="KW-1133">Transmembrane helix</keyword>
<dbReference type="EMBL" id="CP082237">
    <property type="protein sequence ID" value="QZT34831.1"/>
    <property type="molecule type" value="Genomic_DNA"/>
</dbReference>
<dbReference type="KEGG" id="cthu:HUR95_06130"/>
<sequence length="157" mass="17463">MNPLTSMKGIKNSARKYLTHTVLAAVLSWSVYSVIMKKWGGELPKQATFLVTMLIGLFILSPFYVWESLQSPFQWGSLTLDMWLGIVYISIFPTLVAFTCWNEGVIRVGASRASNYLHLIVVFAGIFALFIGETYTLVQFIGALFIIGGVLLVSNSK</sequence>
<keyword evidence="3" id="KW-1003">Cell membrane</keyword>
<keyword evidence="10" id="KW-1185">Reference proteome</keyword>
<dbReference type="SUPFAM" id="SSF103481">
    <property type="entry name" value="Multidrug resistance efflux transporter EmrE"/>
    <property type="match status" value="1"/>
</dbReference>
<dbReference type="PANTHER" id="PTHR32322">
    <property type="entry name" value="INNER MEMBRANE TRANSPORTER"/>
    <property type="match status" value="1"/>
</dbReference>
<evidence type="ECO:0000313" key="9">
    <source>
        <dbReference type="EMBL" id="QZT34831.1"/>
    </source>
</evidence>
<keyword evidence="4 7" id="KW-0812">Transmembrane</keyword>
<protein>
    <submittedName>
        <fullName evidence="9">DMT family transporter</fullName>
    </submittedName>
</protein>
<feature type="transmembrane region" description="Helical" evidence="7">
    <location>
        <begin position="113"/>
        <end position="131"/>
    </location>
</feature>
<organism evidence="9 10">
    <name type="scientific">Caldalkalibacillus thermarum (strain TA2.A1)</name>
    <dbReference type="NCBI Taxonomy" id="986075"/>
    <lineage>
        <taxon>Bacteria</taxon>
        <taxon>Bacillati</taxon>
        <taxon>Bacillota</taxon>
        <taxon>Bacilli</taxon>
        <taxon>Bacillales</taxon>
        <taxon>Bacillaceae</taxon>
        <taxon>Caldalkalibacillus</taxon>
    </lineage>
</organism>
<dbReference type="Pfam" id="PF00892">
    <property type="entry name" value="EamA"/>
    <property type="match status" value="1"/>
</dbReference>